<organism evidence="2 3">
    <name type="scientific">Taxus chinensis</name>
    <name type="common">Chinese yew</name>
    <name type="synonym">Taxus wallichiana var. chinensis</name>
    <dbReference type="NCBI Taxonomy" id="29808"/>
    <lineage>
        <taxon>Eukaryota</taxon>
        <taxon>Viridiplantae</taxon>
        <taxon>Streptophyta</taxon>
        <taxon>Embryophyta</taxon>
        <taxon>Tracheophyta</taxon>
        <taxon>Spermatophyta</taxon>
        <taxon>Pinopsida</taxon>
        <taxon>Pinidae</taxon>
        <taxon>Conifers II</taxon>
        <taxon>Cupressales</taxon>
        <taxon>Taxaceae</taxon>
        <taxon>Taxus</taxon>
    </lineage>
</organism>
<name>A0AA38GQC6_TAXCH</name>
<dbReference type="Proteomes" id="UP000824469">
    <property type="component" value="Unassembled WGS sequence"/>
</dbReference>
<dbReference type="EMBL" id="JAHRHJ020000002">
    <property type="protein sequence ID" value="KAH9326413.1"/>
    <property type="molecule type" value="Genomic_DNA"/>
</dbReference>
<keyword evidence="3" id="KW-1185">Reference proteome</keyword>
<proteinExistence type="predicted"/>
<dbReference type="AlphaFoldDB" id="A0AA38GQC6"/>
<evidence type="ECO:0000256" key="1">
    <source>
        <dbReference type="SAM" id="MobiDB-lite"/>
    </source>
</evidence>
<feature type="non-terminal residue" evidence="2">
    <location>
        <position position="77"/>
    </location>
</feature>
<feature type="region of interest" description="Disordered" evidence="1">
    <location>
        <begin position="1"/>
        <end position="55"/>
    </location>
</feature>
<feature type="compositionally biased region" description="Basic residues" evidence="1">
    <location>
        <begin position="1"/>
        <end position="10"/>
    </location>
</feature>
<protein>
    <submittedName>
        <fullName evidence="2">Uncharacterized protein</fullName>
    </submittedName>
</protein>
<feature type="non-terminal residue" evidence="2">
    <location>
        <position position="1"/>
    </location>
</feature>
<sequence length="77" mass="8626">RGQCMPKKRGVQFEIETSNHETDQQDDTIISEEDVATTNQGDTNTTDDHQPEPAGCQVNRHEIEETVVVRGNTSTKK</sequence>
<evidence type="ECO:0000313" key="2">
    <source>
        <dbReference type="EMBL" id="KAH9326413.1"/>
    </source>
</evidence>
<accession>A0AA38GQC6</accession>
<reference evidence="2 3" key="1">
    <citation type="journal article" date="2021" name="Nat. Plants">
        <title>The Taxus genome provides insights into paclitaxel biosynthesis.</title>
        <authorList>
            <person name="Xiong X."/>
            <person name="Gou J."/>
            <person name="Liao Q."/>
            <person name="Li Y."/>
            <person name="Zhou Q."/>
            <person name="Bi G."/>
            <person name="Li C."/>
            <person name="Du R."/>
            <person name="Wang X."/>
            <person name="Sun T."/>
            <person name="Guo L."/>
            <person name="Liang H."/>
            <person name="Lu P."/>
            <person name="Wu Y."/>
            <person name="Zhang Z."/>
            <person name="Ro D.K."/>
            <person name="Shang Y."/>
            <person name="Huang S."/>
            <person name="Yan J."/>
        </authorList>
    </citation>
    <scope>NUCLEOTIDE SEQUENCE [LARGE SCALE GENOMIC DNA]</scope>
    <source>
        <strain evidence="2">Ta-2019</strain>
    </source>
</reference>
<comment type="caution">
    <text evidence="2">The sequence shown here is derived from an EMBL/GenBank/DDBJ whole genome shotgun (WGS) entry which is preliminary data.</text>
</comment>
<feature type="compositionally biased region" description="Acidic residues" evidence="1">
    <location>
        <begin position="24"/>
        <end position="35"/>
    </location>
</feature>
<gene>
    <name evidence="2" type="ORF">KI387_006591</name>
</gene>
<evidence type="ECO:0000313" key="3">
    <source>
        <dbReference type="Proteomes" id="UP000824469"/>
    </source>
</evidence>